<feature type="domain" description="EIF3F/CSN6-like C-terminal" evidence="1">
    <location>
        <begin position="23"/>
        <end position="134"/>
    </location>
</feature>
<dbReference type="GO" id="GO:0031369">
    <property type="term" value="F:translation initiation factor binding"/>
    <property type="evidence" value="ECO:0007669"/>
    <property type="project" value="TreeGrafter"/>
</dbReference>
<protein>
    <recommendedName>
        <fullName evidence="1">EIF3F/CSN6-like C-terminal domain-containing protein</fullName>
    </recommendedName>
</protein>
<dbReference type="EMBL" id="JAODUP010001382">
    <property type="protein sequence ID" value="KAK2140356.1"/>
    <property type="molecule type" value="Genomic_DNA"/>
</dbReference>
<gene>
    <name evidence="2" type="ORF">LSH36_1381g00005</name>
</gene>
<dbReference type="GO" id="GO:0003743">
    <property type="term" value="F:translation initiation factor activity"/>
    <property type="evidence" value="ECO:0007669"/>
    <property type="project" value="TreeGrafter"/>
</dbReference>
<organism evidence="2 3">
    <name type="scientific">Paralvinella palmiformis</name>
    <dbReference type="NCBI Taxonomy" id="53620"/>
    <lineage>
        <taxon>Eukaryota</taxon>
        <taxon>Metazoa</taxon>
        <taxon>Spiralia</taxon>
        <taxon>Lophotrochozoa</taxon>
        <taxon>Annelida</taxon>
        <taxon>Polychaeta</taxon>
        <taxon>Sedentaria</taxon>
        <taxon>Canalipalpata</taxon>
        <taxon>Terebellida</taxon>
        <taxon>Terebelliformia</taxon>
        <taxon>Alvinellidae</taxon>
        <taxon>Paralvinella</taxon>
    </lineage>
</organism>
<dbReference type="PANTHER" id="PTHR10540:SF6">
    <property type="entry name" value="EUKARYOTIC TRANSLATION INITIATION FACTOR 3 SUBUNIT F"/>
    <property type="match status" value="1"/>
</dbReference>
<proteinExistence type="predicted"/>
<dbReference type="PANTHER" id="PTHR10540">
    <property type="entry name" value="EUKARYOTIC TRANSLATION INITIATION FACTOR 3 SUBUNIT F-RELATED"/>
    <property type="match status" value="1"/>
</dbReference>
<keyword evidence="3" id="KW-1185">Reference proteome</keyword>
<dbReference type="Pfam" id="PF13012">
    <property type="entry name" value="MitMem_reg"/>
    <property type="match status" value="1"/>
</dbReference>
<dbReference type="Proteomes" id="UP001208570">
    <property type="component" value="Unassembled WGS sequence"/>
</dbReference>
<reference evidence="2" key="1">
    <citation type="journal article" date="2023" name="Mol. Biol. Evol.">
        <title>Third-Generation Sequencing Reveals the Adaptive Role of the Epigenome in Three Deep-Sea Polychaetes.</title>
        <authorList>
            <person name="Perez M."/>
            <person name="Aroh O."/>
            <person name="Sun Y."/>
            <person name="Lan Y."/>
            <person name="Juniper S.K."/>
            <person name="Young C.R."/>
            <person name="Angers B."/>
            <person name="Qian P.Y."/>
        </authorList>
    </citation>
    <scope>NUCLEOTIDE SEQUENCE</scope>
    <source>
        <strain evidence="2">P08H-3</strain>
    </source>
</reference>
<evidence type="ECO:0000259" key="1">
    <source>
        <dbReference type="Pfam" id="PF13012"/>
    </source>
</evidence>
<name>A0AAD9ISW1_9ANNE</name>
<dbReference type="AlphaFoldDB" id="A0AAD9ISW1"/>
<evidence type="ECO:0000313" key="3">
    <source>
        <dbReference type="Proteomes" id="UP001208570"/>
    </source>
</evidence>
<comment type="caution">
    <text evidence="2">The sequence shown here is derived from an EMBL/GenBank/DDBJ whole genome shotgun (WGS) entry which is preliminary data.</text>
</comment>
<accession>A0AAD9ISW1</accession>
<dbReference type="InterPro" id="IPR024969">
    <property type="entry name" value="EIF3F/CSN6-like_C"/>
</dbReference>
<evidence type="ECO:0000313" key="2">
    <source>
        <dbReference type="EMBL" id="KAK2140356.1"/>
    </source>
</evidence>
<sequence>MGVPGKTMGCIFTPIPVEVTCYEAERIGVDHIQLGKHHQQRSVSLASDLQQVRACCGRMHDMLLTVTHYIDDVLAGKVPTENTTGRFLLELVNRVPKLDAEAFEEMLNSNLKDLLMVLYLTNLTKAQLMLHEKLTLL</sequence>
<dbReference type="GO" id="GO:0071541">
    <property type="term" value="C:eukaryotic translation initiation factor 3 complex, eIF3m"/>
    <property type="evidence" value="ECO:0007669"/>
    <property type="project" value="TreeGrafter"/>
</dbReference>